<keyword evidence="2" id="KW-1185">Reference proteome</keyword>
<gene>
    <name evidence="1" type="ORF">J2S59_001062</name>
</gene>
<protein>
    <submittedName>
        <fullName evidence="1">Uncharacterized protein</fullName>
    </submittedName>
</protein>
<proteinExistence type="predicted"/>
<reference evidence="1 2" key="1">
    <citation type="submission" date="2023-07" db="EMBL/GenBank/DDBJ databases">
        <title>Sequencing the genomes of 1000 actinobacteria strains.</title>
        <authorList>
            <person name="Klenk H.-P."/>
        </authorList>
    </citation>
    <scope>NUCLEOTIDE SEQUENCE [LARGE SCALE GENOMIC DNA]</scope>
    <source>
        <strain evidence="1 2">GD13</strain>
    </source>
</reference>
<comment type="caution">
    <text evidence="1">The sequence shown here is derived from an EMBL/GenBank/DDBJ whole genome shotgun (WGS) entry which is preliminary data.</text>
</comment>
<name>A0ABT9NLH7_9ACTN</name>
<dbReference type="EMBL" id="JAUSQM010000001">
    <property type="protein sequence ID" value="MDP9821253.1"/>
    <property type="molecule type" value="Genomic_DNA"/>
</dbReference>
<accession>A0ABT9NLH7</accession>
<evidence type="ECO:0000313" key="2">
    <source>
        <dbReference type="Proteomes" id="UP001240447"/>
    </source>
</evidence>
<sequence>MPRVPLRRCSCTDRTHDTLQRLLHRVRSGLAVPTKGGER</sequence>
<organism evidence="1 2">
    <name type="scientific">Nocardioides massiliensis</name>
    <dbReference type="NCBI Taxonomy" id="1325935"/>
    <lineage>
        <taxon>Bacteria</taxon>
        <taxon>Bacillati</taxon>
        <taxon>Actinomycetota</taxon>
        <taxon>Actinomycetes</taxon>
        <taxon>Propionibacteriales</taxon>
        <taxon>Nocardioidaceae</taxon>
        <taxon>Nocardioides</taxon>
    </lineage>
</organism>
<evidence type="ECO:0000313" key="1">
    <source>
        <dbReference type="EMBL" id="MDP9821253.1"/>
    </source>
</evidence>
<dbReference type="Proteomes" id="UP001240447">
    <property type="component" value="Unassembled WGS sequence"/>
</dbReference>